<dbReference type="GO" id="GO:0003677">
    <property type="term" value="F:DNA binding"/>
    <property type="evidence" value="ECO:0007669"/>
    <property type="project" value="UniProtKB-UniRule"/>
</dbReference>
<dbReference type="EMBL" id="CABWMV010000024">
    <property type="protein sequence ID" value="VXC95253.1"/>
    <property type="molecule type" value="Genomic_DNA"/>
</dbReference>
<dbReference type="SUPFAM" id="SSF56349">
    <property type="entry name" value="DNA breaking-rejoining enzymes"/>
    <property type="match status" value="1"/>
</dbReference>
<keyword evidence="4" id="KW-0233">DNA recombination</keyword>
<organism evidence="8 9">
    <name type="scientific">Sphingobacterium multivorum</name>
    <dbReference type="NCBI Taxonomy" id="28454"/>
    <lineage>
        <taxon>Bacteria</taxon>
        <taxon>Pseudomonadati</taxon>
        <taxon>Bacteroidota</taxon>
        <taxon>Sphingobacteriia</taxon>
        <taxon>Sphingobacteriales</taxon>
        <taxon>Sphingobacteriaceae</taxon>
        <taxon>Sphingobacterium</taxon>
    </lineage>
</organism>
<dbReference type="InterPro" id="IPR050090">
    <property type="entry name" value="Tyrosine_recombinase_XerCD"/>
</dbReference>
<dbReference type="InterPro" id="IPR011010">
    <property type="entry name" value="DNA_brk_join_enz"/>
</dbReference>
<evidence type="ECO:0000256" key="2">
    <source>
        <dbReference type="ARBA" id="ARBA00022908"/>
    </source>
</evidence>
<dbReference type="InterPro" id="IPR044068">
    <property type="entry name" value="CB"/>
</dbReference>
<protein>
    <submittedName>
        <fullName evidence="8">Tyrosine recombinase XerC</fullName>
    </submittedName>
</protein>
<gene>
    <name evidence="8" type="primary">xerC</name>
    <name evidence="8" type="ORF">SPHINGO8BC_51100</name>
</gene>
<keyword evidence="2" id="KW-0229">DNA integration</keyword>
<dbReference type="GO" id="GO:0006310">
    <property type="term" value="P:DNA recombination"/>
    <property type="evidence" value="ECO:0007669"/>
    <property type="project" value="UniProtKB-KW"/>
</dbReference>
<dbReference type="Pfam" id="PF00589">
    <property type="entry name" value="Phage_integrase"/>
    <property type="match status" value="1"/>
</dbReference>
<evidence type="ECO:0000313" key="9">
    <source>
        <dbReference type="Proteomes" id="UP000432350"/>
    </source>
</evidence>
<dbReference type="PROSITE" id="PS51900">
    <property type="entry name" value="CB"/>
    <property type="match status" value="1"/>
</dbReference>
<dbReference type="InterPro" id="IPR010998">
    <property type="entry name" value="Integrase_recombinase_N"/>
</dbReference>
<comment type="similarity">
    <text evidence="1">Belongs to the 'phage' integrase family.</text>
</comment>
<dbReference type="CDD" id="cd01188">
    <property type="entry name" value="INT_RitA_C_like"/>
    <property type="match status" value="1"/>
</dbReference>
<accession>A0A654CQK8</accession>
<evidence type="ECO:0000256" key="5">
    <source>
        <dbReference type="PROSITE-ProRule" id="PRU01248"/>
    </source>
</evidence>
<evidence type="ECO:0000259" key="6">
    <source>
        <dbReference type="PROSITE" id="PS51898"/>
    </source>
</evidence>
<feature type="domain" description="Tyr recombinase" evidence="6">
    <location>
        <begin position="216"/>
        <end position="401"/>
    </location>
</feature>
<dbReference type="InterPro" id="IPR002104">
    <property type="entry name" value="Integrase_catalytic"/>
</dbReference>
<proteinExistence type="inferred from homology"/>
<keyword evidence="3 5" id="KW-0238">DNA-binding</keyword>
<dbReference type="Gene3D" id="1.10.150.130">
    <property type="match status" value="1"/>
</dbReference>
<dbReference type="Proteomes" id="UP000432350">
    <property type="component" value="Unassembled WGS sequence"/>
</dbReference>
<evidence type="ECO:0000256" key="3">
    <source>
        <dbReference type="ARBA" id="ARBA00023125"/>
    </source>
</evidence>
<evidence type="ECO:0000313" key="8">
    <source>
        <dbReference type="EMBL" id="VXC95253.1"/>
    </source>
</evidence>
<dbReference type="PROSITE" id="PS51898">
    <property type="entry name" value="TYR_RECOMBINASE"/>
    <property type="match status" value="1"/>
</dbReference>
<dbReference type="InterPro" id="IPR013762">
    <property type="entry name" value="Integrase-like_cat_sf"/>
</dbReference>
<dbReference type="AlphaFoldDB" id="A0A654CQK8"/>
<dbReference type="RefSeq" id="WP_115049975.1">
    <property type="nucleotide sequence ID" value="NZ_CP068086.1"/>
</dbReference>
<sequence>MRKLSKITNSFNQLIFDAGEVLKNKLIRADGTVKWYRYHWRRMHLHLSSAGITEFNSDIGRQYLLGLFGEFDYATLRKRDKDVVKVINVLCEFYDTGTLISSKERIVLDGNIGEQIKQFILYLESRRLKPSTTKVQEHYLSRFLFHLKADNINAMNKVNKIIIMDYLKTLDRHKPSVAHMTLRAIRNFLKYLFDQGLLKEDTSVYVPKDKYIKQAHLPSTYKIDEIQRMISTIDRSRPCGKRSYAMTLLASRLGLRASDIAGLKFENLLWEQSLISFNQYKTGRLLQLPLLAEVGEAIIDYLKYARPVSDEPYVFLSGRSPVGRIYSTSVTGVVQRAFIASGVNIEHRHYGPHALRHSLASPLLEQSTVMPVITEVLGHEDSGSTRYYLRIDLTSMKQCMLDVPPVPEAFYEQKGGHFYA</sequence>
<evidence type="ECO:0000256" key="1">
    <source>
        <dbReference type="ARBA" id="ARBA00008857"/>
    </source>
</evidence>
<feature type="domain" description="Core-binding (CB)" evidence="7">
    <location>
        <begin position="110"/>
        <end position="193"/>
    </location>
</feature>
<evidence type="ECO:0000256" key="4">
    <source>
        <dbReference type="ARBA" id="ARBA00023172"/>
    </source>
</evidence>
<dbReference type="GO" id="GO:0015074">
    <property type="term" value="P:DNA integration"/>
    <property type="evidence" value="ECO:0007669"/>
    <property type="project" value="UniProtKB-KW"/>
</dbReference>
<dbReference type="PANTHER" id="PTHR30349">
    <property type="entry name" value="PHAGE INTEGRASE-RELATED"/>
    <property type="match status" value="1"/>
</dbReference>
<dbReference type="Gene3D" id="1.10.443.10">
    <property type="entry name" value="Intergrase catalytic core"/>
    <property type="match status" value="1"/>
</dbReference>
<reference evidence="8 9" key="1">
    <citation type="submission" date="2019-10" db="EMBL/GenBank/DDBJ databases">
        <authorList>
            <person name="Karimi E."/>
        </authorList>
    </citation>
    <scope>NUCLEOTIDE SEQUENCE [LARGE SCALE GENOMIC DNA]</scope>
    <source>
        <strain evidence="8">Sphingobacterium sp. 8BC</strain>
    </source>
</reference>
<evidence type="ECO:0000259" key="7">
    <source>
        <dbReference type="PROSITE" id="PS51900"/>
    </source>
</evidence>
<dbReference type="PANTHER" id="PTHR30349:SF41">
    <property type="entry name" value="INTEGRASE_RECOMBINASE PROTEIN MJ0367-RELATED"/>
    <property type="match status" value="1"/>
</dbReference>
<name>A0A654CQK8_SPHMU</name>